<comment type="pathway">
    <text evidence="3">Protein modification; protein ubiquitination.</text>
</comment>
<evidence type="ECO:0000313" key="6">
    <source>
        <dbReference type="EMBL" id="KAH9372858.1"/>
    </source>
</evidence>
<dbReference type="Pfam" id="PF01466">
    <property type="entry name" value="Skp1"/>
    <property type="match status" value="1"/>
</dbReference>
<evidence type="ECO:0000256" key="2">
    <source>
        <dbReference type="ARBA" id="ARBA00022786"/>
    </source>
</evidence>
<evidence type="ECO:0000256" key="1">
    <source>
        <dbReference type="ARBA" id="ARBA00009993"/>
    </source>
</evidence>
<comment type="caution">
    <text evidence="6">The sequence shown here is derived from an EMBL/GenBank/DDBJ whole genome shotgun (WGS) entry which is preliminary data.</text>
</comment>
<dbReference type="Proteomes" id="UP000821853">
    <property type="component" value="Chromosome 4"/>
</dbReference>
<dbReference type="PIRSF" id="PIRSF028729">
    <property type="entry name" value="E3_ubiquit_lig_SCF_Skp"/>
    <property type="match status" value="1"/>
</dbReference>
<reference evidence="6 7" key="1">
    <citation type="journal article" date="2020" name="Cell">
        <title>Large-Scale Comparative Analyses of Tick Genomes Elucidate Their Genetic Diversity and Vector Capacities.</title>
        <authorList>
            <consortium name="Tick Genome and Microbiome Consortium (TIGMIC)"/>
            <person name="Jia N."/>
            <person name="Wang J."/>
            <person name="Shi W."/>
            <person name="Du L."/>
            <person name="Sun Y."/>
            <person name="Zhan W."/>
            <person name="Jiang J.F."/>
            <person name="Wang Q."/>
            <person name="Zhang B."/>
            <person name="Ji P."/>
            <person name="Bell-Sakyi L."/>
            <person name="Cui X.M."/>
            <person name="Yuan T.T."/>
            <person name="Jiang B.G."/>
            <person name="Yang W.F."/>
            <person name="Lam T.T."/>
            <person name="Chang Q.C."/>
            <person name="Ding S.J."/>
            <person name="Wang X.J."/>
            <person name="Zhu J.G."/>
            <person name="Ruan X.D."/>
            <person name="Zhao L."/>
            <person name="Wei J.T."/>
            <person name="Ye R.Z."/>
            <person name="Que T.C."/>
            <person name="Du C.H."/>
            <person name="Zhou Y.H."/>
            <person name="Cheng J.X."/>
            <person name="Dai P.F."/>
            <person name="Guo W.B."/>
            <person name="Han X.H."/>
            <person name="Huang E.J."/>
            <person name="Li L.F."/>
            <person name="Wei W."/>
            <person name="Gao Y.C."/>
            <person name="Liu J.Z."/>
            <person name="Shao H.Z."/>
            <person name="Wang X."/>
            <person name="Wang C.C."/>
            <person name="Yang T.C."/>
            <person name="Huo Q.B."/>
            <person name="Li W."/>
            <person name="Chen H.Y."/>
            <person name="Chen S.E."/>
            <person name="Zhou L.G."/>
            <person name="Ni X.B."/>
            <person name="Tian J.H."/>
            <person name="Sheng Y."/>
            <person name="Liu T."/>
            <person name="Pan Y.S."/>
            <person name="Xia L.Y."/>
            <person name="Li J."/>
            <person name="Zhao F."/>
            <person name="Cao W.C."/>
        </authorList>
    </citation>
    <scope>NUCLEOTIDE SEQUENCE [LARGE SCALE GENOMIC DNA]</scope>
    <source>
        <strain evidence="6">HaeL-2018</strain>
    </source>
</reference>
<proteinExistence type="inferred from homology"/>
<protein>
    <recommendedName>
        <fullName evidence="8">S-phase kinase-associated protein 1</fullName>
    </recommendedName>
</protein>
<dbReference type="Pfam" id="PF03931">
    <property type="entry name" value="Skp1_POZ"/>
    <property type="match status" value="1"/>
</dbReference>
<organism evidence="6 7">
    <name type="scientific">Haemaphysalis longicornis</name>
    <name type="common">Bush tick</name>
    <dbReference type="NCBI Taxonomy" id="44386"/>
    <lineage>
        <taxon>Eukaryota</taxon>
        <taxon>Metazoa</taxon>
        <taxon>Ecdysozoa</taxon>
        <taxon>Arthropoda</taxon>
        <taxon>Chelicerata</taxon>
        <taxon>Arachnida</taxon>
        <taxon>Acari</taxon>
        <taxon>Parasitiformes</taxon>
        <taxon>Ixodida</taxon>
        <taxon>Ixodoidea</taxon>
        <taxon>Ixodidae</taxon>
        <taxon>Haemaphysalinae</taxon>
        <taxon>Haemaphysalis</taxon>
    </lineage>
</organism>
<dbReference type="OMA" id="READWCK"/>
<gene>
    <name evidence="6" type="ORF">HPB48_020993</name>
</gene>
<dbReference type="VEuPathDB" id="VectorBase:HLOH_055720"/>
<dbReference type="InterPro" id="IPR011333">
    <property type="entry name" value="SKP1/BTB/POZ_sf"/>
</dbReference>
<accession>A0A9J6GBN7</accession>
<evidence type="ECO:0000313" key="7">
    <source>
        <dbReference type="Proteomes" id="UP000821853"/>
    </source>
</evidence>
<sequence length="182" mass="20390">MTPESKRLVCPFCLLAENGPKIKLQSCDGKVFEVDVDVAMVSLTLKGMLNALGINEGDVAPLPNVNAEVLEKVIIWSTHHKNDPTVVEEPPAVIWTPKKPKTYDTYVDPWDQEFLEVGPAMLFELISVSHYLNIKSMKDAAVKTVAKMMPNKTPAEVWEMFQIECCCGRAQGKVVQEEWDLE</sequence>
<dbReference type="OrthoDB" id="2342932at2759"/>
<evidence type="ECO:0000259" key="5">
    <source>
        <dbReference type="Pfam" id="PF03931"/>
    </source>
</evidence>
<name>A0A9J6GBN7_HAELO</name>
<dbReference type="EMBL" id="JABSTR010000006">
    <property type="protein sequence ID" value="KAH9372858.1"/>
    <property type="molecule type" value="Genomic_DNA"/>
</dbReference>
<dbReference type="CDD" id="cd18322">
    <property type="entry name" value="BTB_POZ_SKP1"/>
    <property type="match status" value="1"/>
</dbReference>
<dbReference type="GO" id="GO:0006511">
    <property type="term" value="P:ubiquitin-dependent protein catabolic process"/>
    <property type="evidence" value="ECO:0007669"/>
    <property type="project" value="InterPro"/>
</dbReference>
<evidence type="ECO:0008006" key="8">
    <source>
        <dbReference type="Google" id="ProtNLM"/>
    </source>
</evidence>
<evidence type="ECO:0000256" key="3">
    <source>
        <dbReference type="PIRNR" id="PIRNR028729"/>
    </source>
</evidence>
<keyword evidence="2 3" id="KW-0833">Ubl conjugation pathway</keyword>
<dbReference type="Gene3D" id="3.30.710.10">
    <property type="entry name" value="Potassium Channel Kv1.1, Chain A"/>
    <property type="match status" value="1"/>
</dbReference>
<dbReference type="InterPro" id="IPR036296">
    <property type="entry name" value="SKP1-like_dim_sf"/>
</dbReference>
<dbReference type="SMART" id="SM00512">
    <property type="entry name" value="Skp1"/>
    <property type="match status" value="1"/>
</dbReference>
<feature type="domain" description="SKP1 component dimerisation" evidence="4">
    <location>
        <begin position="135"/>
        <end position="164"/>
    </location>
</feature>
<dbReference type="SUPFAM" id="SSF81382">
    <property type="entry name" value="Skp1 dimerisation domain-like"/>
    <property type="match status" value="1"/>
</dbReference>
<dbReference type="InterPro" id="IPR016073">
    <property type="entry name" value="Skp1_comp_POZ"/>
</dbReference>
<evidence type="ECO:0000259" key="4">
    <source>
        <dbReference type="Pfam" id="PF01466"/>
    </source>
</evidence>
<keyword evidence="7" id="KW-1185">Reference proteome</keyword>
<feature type="domain" description="SKP1 component POZ" evidence="5">
    <location>
        <begin position="20"/>
        <end position="82"/>
    </location>
</feature>
<dbReference type="AlphaFoldDB" id="A0A9J6GBN7"/>
<dbReference type="InterPro" id="IPR001232">
    <property type="entry name" value="SKP1-like"/>
</dbReference>
<dbReference type="SUPFAM" id="SSF54695">
    <property type="entry name" value="POZ domain"/>
    <property type="match status" value="1"/>
</dbReference>
<comment type="similarity">
    <text evidence="1 3">Belongs to the SKP1 family.</text>
</comment>
<dbReference type="InterPro" id="IPR016072">
    <property type="entry name" value="Skp1_comp_dimer"/>
</dbReference>
<dbReference type="InterPro" id="IPR016897">
    <property type="entry name" value="SKP1"/>
</dbReference>
<dbReference type="PANTHER" id="PTHR11165">
    <property type="entry name" value="SKP1"/>
    <property type="match status" value="1"/>
</dbReference>